<reference evidence="3" key="1">
    <citation type="submission" date="2021-11" db="EMBL/GenBank/DDBJ databases">
        <authorList>
            <person name="Herlambang A."/>
            <person name="Guo Y."/>
            <person name="Takashima Y."/>
            <person name="Nishizawa T."/>
        </authorList>
    </citation>
    <scope>NUCLEOTIDE SEQUENCE</scope>
    <source>
        <strain evidence="3">E1425</strain>
    </source>
</reference>
<feature type="compositionally biased region" description="Acidic residues" evidence="2">
    <location>
        <begin position="83"/>
        <end position="104"/>
    </location>
</feature>
<feature type="compositionally biased region" description="Basic and acidic residues" evidence="2">
    <location>
        <begin position="580"/>
        <end position="592"/>
    </location>
</feature>
<feature type="compositionally biased region" description="Basic and acidic residues" evidence="2">
    <location>
        <begin position="523"/>
        <end position="536"/>
    </location>
</feature>
<protein>
    <recommendedName>
        <fullName evidence="5">CCHC-type domain-containing protein</fullName>
    </recommendedName>
</protein>
<organism evidence="3 4">
    <name type="scientific">Entomortierella parvispora</name>
    <dbReference type="NCBI Taxonomy" id="205924"/>
    <lineage>
        <taxon>Eukaryota</taxon>
        <taxon>Fungi</taxon>
        <taxon>Fungi incertae sedis</taxon>
        <taxon>Mucoromycota</taxon>
        <taxon>Mortierellomycotina</taxon>
        <taxon>Mortierellomycetes</taxon>
        <taxon>Mortierellales</taxon>
        <taxon>Mortierellaceae</taxon>
        <taxon>Entomortierella</taxon>
    </lineage>
</organism>
<dbReference type="EMBL" id="BQFW01000002">
    <property type="protein sequence ID" value="GJJ69415.1"/>
    <property type="molecule type" value="Genomic_DNA"/>
</dbReference>
<dbReference type="Proteomes" id="UP000827284">
    <property type="component" value="Unassembled WGS sequence"/>
</dbReference>
<dbReference type="OrthoDB" id="2416239at2759"/>
<gene>
    <name evidence="3" type="ORF">EMPS_01761</name>
</gene>
<keyword evidence="4" id="KW-1185">Reference proteome</keyword>
<keyword evidence="1" id="KW-0175">Coiled coil</keyword>
<proteinExistence type="predicted"/>
<feature type="region of interest" description="Disordered" evidence="2">
    <location>
        <begin position="81"/>
        <end position="104"/>
    </location>
</feature>
<reference evidence="3" key="2">
    <citation type="journal article" date="2022" name="Microbiol. Resour. Announc.">
        <title>Whole-Genome Sequence of Entomortierella parvispora E1425, a Mucoromycotan Fungus Associated with Burkholderiaceae-Related Endosymbiotic Bacteria.</title>
        <authorList>
            <person name="Herlambang A."/>
            <person name="Guo Y."/>
            <person name="Takashima Y."/>
            <person name="Narisawa K."/>
            <person name="Ohta H."/>
            <person name="Nishizawa T."/>
        </authorList>
    </citation>
    <scope>NUCLEOTIDE SEQUENCE</scope>
    <source>
        <strain evidence="3">E1425</strain>
    </source>
</reference>
<dbReference type="AlphaFoldDB" id="A0A9P3LT96"/>
<comment type="caution">
    <text evidence="3">The sequence shown here is derived from an EMBL/GenBank/DDBJ whole genome shotgun (WGS) entry which is preliminary data.</text>
</comment>
<evidence type="ECO:0000256" key="1">
    <source>
        <dbReference type="SAM" id="Coils"/>
    </source>
</evidence>
<evidence type="ECO:0000256" key="2">
    <source>
        <dbReference type="SAM" id="MobiDB-lite"/>
    </source>
</evidence>
<feature type="compositionally biased region" description="Basic and acidic residues" evidence="2">
    <location>
        <begin position="559"/>
        <end position="573"/>
    </location>
</feature>
<evidence type="ECO:0000313" key="4">
    <source>
        <dbReference type="Proteomes" id="UP000827284"/>
    </source>
</evidence>
<feature type="region of interest" description="Disordered" evidence="2">
    <location>
        <begin position="1"/>
        <end position="55"/>
    </location>
</feature>
<feature type="compositionally biased region" description="Polar residues" evidence="2">
    <location>
        <begin position="1"/>
        <end position="12"/>
    </location>
</feature>
<evidence type="ECO:0008006" key="5">
    <source>
        <dbReference type="Google" id="ProtNLM"/>
    </source>
</evidence>
<feature type="region of interest" description="Disordered" evidence="2">
    <location>
        <begin position="515"/>
        <end position="538"/>
    </location>
</feature>
<name>A0A9P3LT96_9FUNG</name>
<accession>A0A9P3LT96</accession>
<sequence length="592" mass="66768">MQAGSTFNQRSNPSHDHSDGEENALHSGRDGQNKKPKIHGATPSVQNNTGSDQQQTTMLYEPNAFVYRKGVKARDMFQQTLEQNEDVTMENDGTEDTEGGDANEEAEWHQVTRVSARYFTAYTKEDYLTGDTRDEKKRDLVCLLGKAELNITEGPFQVKIDDEPCLKVAVETETELQKMLAIGIDMPDEEGNDVRIHMFKRLDNTKRELEIERTLEVYGLHPRTHRDRIESALGRFGEIERITTRPCTRGVKITASVLFREKKATDGIRNAKLSAIFVGKDMARIRRIGTPELIEWDKTIVAKLTGLPNGTTPLDLSSLLGPDKATFITVPWAPTKGGTQSRRLNEAFVYFPSEEAKAAVTRMGVSFGETKKARWVGLEEKACHLCGEVDHLRKDCVISKEMKEQKAHIRAVKAFQKGKALQVVQGRSFSDIVRNTQEQTNTGSQQRGAVTFQETNKNTIGKEQKKDNKEDNELIKEMVAMNKRLEEANRAMMEQMNNMCQLFMGMMSTVFMSNGAGIGQQEDNSKKNSGKEKGKTVADLPPMGVMVTKLMQMCMEYQEKEKLTRQTRLDKTKLPGTPKHRMEPHLHTGSDE</sequence>
<feature type="compositionally biased region" description="Polar residues" evidence="2">
    <location>
        <begin position="43"/>
        <end position="55"/>
    </location>
</feature>
<feature type="compositionally biased region" description="Basic and acidic residues" evidence="2">
    <location>
        <begin position="13"/>
        <end position="33"/>
    </location>
</feature>
<feature type="region of interest" description="Disordered" evidence="2">
    <location>
        <begin position="559"/>
        <end position="592"/>
    </location>
</feature>
<feature type="coiled-coil region" evidence="1">
    <location>
        <begin position="468"/>
        <end position="502"/>
    </location>
</feature>
<evidence type="ECO:0000313" key="3">
    <source>
        <dbReference type="EMBL" id="GJJ69415.1"/>
    </source>
</evidence>